<comment type="similarity">
    <text evidence="2">Belongs to the DsbD family.</text>
</comment>
<evidence type="ECO:0000256" key="3">
    <source>
        <dbReference type="ARBA" id="ARBA00022692"/>
    </source>
</evidence>
<dbReference type="InterPro" id="IPR051790">
    <property type="entry name" value="Cytochrome_c-biogenesis_DsbD"/>
</dbReference>
<evidence type="ECO:0000256" key="2">
    <source>
        <dbReference type="ARBA" id="ARBA00006143"/>
    </source>
</evidence>
<feature type="transmembrane region" description="Helical" evidence="7">
    <location>
        <begin position="60"/>
        <end position="84"/>
    </location>
</feature>
<dbReference type="PANTHER" id="PTHR31272">
    <property type="entry name" value="CYTOCHROME C-TYPE BIOGENESIS PROTEIN HI_1454-RELATED"/>
    <property type="match status" value="1"/>
</dbReference>
<dbReference type="Proteomes" id="UP000231637">
    <property type="component" value="Chromosome"/>
</dbReference>
<protein>
    <submittedName>
        <fullName evidence="9">Cytochrome c-type biogenesis protein</fullName>
    </submittedName>
</protein>
<dbReference type="RefSeq" id="WP_100264510.1">
    <property type="nucleotide sequence ID" value="NZ_CP018800.1"/>
</dbReference>
<comment type="subcellular location">
    <subcellularLocation>
        <location evidence="1">Membrane</location>
        <topology evidence="1">Multi-pass membrane protein</topology>
    </subcellularLocation>
</comment>
<keyword evidence="4" id="KW-0201">Cytochrome c-type biogenesis</keyword>
<feature type="domain" description="Cytochrome C biogenesis protein transmembrane" evidence="8">
    <location>
        <begin position="6"/>
        <end position="222"/>
    </location>
</feature>
<feature type="transmembrane region" description="Helical" evidence="7">
    <location>
        <begin position="6"/>
        <end position="32"/>
    </location>
</feature>
<accession>A0A2K8L0Z1</accession>
<feature type="transmembrane region" description="Helical" evidence="7">
    <location>
        <begin position="90"/>
        <end position="114"/>
    </location>
</feature>
<evidence type="ECO:0000313" key="9">
    <source>
        <dbReference type="EMBL" id="ATX80980.1"/>
    </source>
</evidence>
<proteinExistence type="inferred from homology"/>
<evidence type="ECO:0000259" key="8">
    <source>
        <dbReference type="Pfam" id="PF02683"/>
    </source>
</evidence>
<evidence type="ECO:0000256" key="7">
    <source>
        <dbReference type="SAM" id="Phobius"/>
    </source>
</evidence>
<gene>
    <name evidence="9" type="ORF">Ga0123462_0101</name>
</gene>
<feature type="transmembrane region" description="Helical" evidence="7">
    <location>
        <begin position="166"/>
        <end position="190"/>
    </location>
</feature>
<evidence type="ECO:0000256" key="6">
    <source>
        <dbReference type="ARBA" id="ARBA00023136"/>
    </source>
</evidence>
<name>A0A2K8L0Z1_9PROT</name>
<reference evidence="9 10" key="1">
    <citation type="submission" date="2016-12" db="EMBL/GenBank/DDBJ databases">
        <title>Isolation and genomic insights into novel planktonic Zetaproteobacteria from stratified waters of the Chesapeake Bay.</title>
        <authorList>
            <person name="McAllister S.M."/>
            <person name="Kato S."/>
            <person name="Chan C.S."/>
            <person name="Chiu B.K."/>
            <person name="Field E.K."/>
        </authorList>
    </citation>
    <scope>NUCLEOTIDE SEQUENCE [LARGE SCALE GENOMIC DNA]</scope>
    <source>
        <strain evidence="9 10">CP-8</strain>
    </source>
</reference>
<keyword evidence="6 7" id="KW-0472">Membrane</keyword>
<sequence>MIEVTYAGALVAGLLSFLSPCVLPLVPAYLSYISGVSVNELRHHDGGTSSMRRHALAQSLWFIAGFSLVFIALGASASLIGQWMLANMAILGKIAGVIIVIFGLHYAGIIRIPFLMMEARFDTGGVNAKHGVGALVLGSAFAFGWTPCIGPILGAILAVAGAQAELMRGVALLAIYSLGLAIPFLLAALATDSFLRWSSRFKHHFDLIEKISGVLLIAVGALIFLGSFSVISGWLIEWFPALADIEGAFAK</sequence>
<dbReference type="AlphaFoldDB" id="A0A2K8L0Z1"/>
<dbReference type="KEGG" id="mfn:Ga0123462_0101"/>
<dbReference type="Pfam" id="PF02683">
    <property type="entry name" value="DsbD_TM"/>
    <property type="match status" value="1"/>
</dbReference>
<evidence type="ECO:0000256" key="4">
    <source>
        <dbReference type="ARBA" id="ARBA00022748"/>
    </source>
</evidence>
<keyword evidence="10" id="KW-1185">Reference proteome</keyword>
<evidence type="ECO:0000313" key="10">
    <source>
        <dbReference type="Proteomes" id="UP000231637"/>
    </source>
</evidence>
<feature type="transmembrane region" description="Helical" evidence="7">
    <location>
        <begin position="135"/>
        <end position="160"/>
    </location>
</feature>
<dbReference type="OrthoDB" id="9803065at2"/>
<keyword evidence="5 7" id="KW-1133">Transmembrane helix</keyword>
<dbReference type="PANTHER" id="PTHR31272:SF4">
    <property type="entry name" value="CYTOCHROME C-TYPE BIOGENESIS PROTEIN HI_1454-RELATED"/>
    <property type="match status" value="1"/>
</dbReference>
<evidence type="ECO:0000256" key="5">
    <source>
        <dbReference type="ARBA" id="ARBA00022989"/>
    </source>
</evidence>
<dbReference type="InterPro" id="IPR003834">
    <property type="entry name" value="Cyt_c_assmbl_TM_dom"/>
</dbReference>
<evidence type="ECO:0000256" key="1">
    <source>
        <dbReference type="ARBA" id="ARBA00004141"/>
    </source>
</evidence>
<dbReference type="EMBL" id="CP018800">
    <property type="protein sequence ID" value="ATX80980.1"/>
    <property type="molecule type" value="Genomic_DNA"/>
</dbReference>
<feature type="transmembrane region" description="Helical" evidence="7">
    <location>
        <begin position="211"/>
        <end position="236"/>
    </location>
</feature>
<dbReference type="GO" id="GO:0017004">
    <property type="term" value="P:cytochrome complex assembly"/>
    <property type="evidence" value="ECO:0007669"/>
    <property type="project" value="UniProtKB-KW"/>
</dbReference>
<keyword evidence="3 7" id="KW-0812">Transmembrane</keyword>
<organism evidence="9 10">
    <name type="scientific">Mariprofundus ferrinatatus</name>
    <dbReference type="NCBI Taxonomy" id="1921087"/>
    <lineage>
        <taxon>Bacteria</taxon>
        <taxon>Pseudomonadati</taxon>
        <taxon>Pseudomonadota</taxon>
        <taxon>Candidatius Mariprofundia</taxon>
        <taxon>Mariprofundales</taxon>
        <taxon>Mariprofundaceae</taxon>
        <taxon>Mariprofundus</taxon>
    </lineage>
</organism>
<dbReference type="GO" id="GO:0016020">
    <property type="term" value="C:membrane"/>
    <property type="evidence" value="ECO:0007669"/>
    <property type="project" value="UniProtKB-SubCell"/>
</dbReference>